<dbReference type="PROSITE" id="PS51677">
    <property type="entry name" value="NODB"/>
    <property type="match status" value="1"/>
</dbReference>
<keyword evidence="4" id="KW-1185">Reference proteome</keyword>
<dbReference type="Gene3D" id="3.20.20.370">
    <property type="entry name" value="Glycoside hydrolase/deacetylase"/>
    <property type="match status" value="1"/>
</dbReference>
<dbReference type="InterPro" id="IPR011330">
    <property type="entry name" value="Glyco_hydro/deAcase_b/a-brl"/>
</dbReference>
<evidence type="ECO:0000313" key="3">
    <source>
        <dbReference type="EMBL" id="MFI1962757.1"/>
    </source>
</evidence>
<name>A0ABW7UN05_9ACTN</name>
<dbReference type="Pfam" id="PF01522">
    <property type="entry name" value="Polysacc_deac_1"/>
    <property type="match status" value="1"/>
</dbReference>
<gene>
    <name evidence="3" type="ORF">ACH429_01195</name>
</gene>
<feature type="domain" description="NodB homology" evidence="2">
    <location>
        <begin position="88"/>
        <end position="287"/>
    </location>
</feature>
<dbReference type="EMBL" id="JBIRWE010000001">
    <property type="protein sequence ID" value="MFI1962757.1"/>
    <property type="molecule type" value="Genomic_DNA"/>
</dbReference>
<dbReference type="PANTHER" id="PTHR10587:SF134">
    <property type="entry name" value="SECRETED PROTEIN"/>
    <property type="match status" value="1"/>
</dbReference>
<organism evidence="3 4">
    <name type="scientific">Streptomyces pathocidini</name>
    <dbReference type="NCBI Taxonomy" id="1650571"/>
    <lineage>
        <taxon>Bacteria</taxon>
        <taxon>Bacillati</taxon>
        <taxon>Actinomycetota</taxon>
        <taxon>Actinomycetes</taxon>
        <taxon>Kitasatosporales</taxon>
        <taxon>Streptomycetaceae</taxon>
        <taxon>Streptomyces</taxon>
    </lineage>
</organism>
<evidence type="ECO:0000313" key="4">
    <source>
        <dbReference type="Proteomes" id="UP001611548"/>
    </source>
</evidence>
<dbReference type="InterPro" id="IPR002509">
    <property type="entry name" value="NODB_dom"/>
</dbReference>
<reference evidence="3 4" key="1">
    <citation type="submission" date="2024-10" db="EMBL/GenBank/DDBJ databases">
        <title>The Natural Products Discovery Center: Release of the First 8490 Sequenced Strains for Exploring Actinobacteria Biosynthetic Diversity.</title>
        <authorList>
            <person name="Kalkreuter E."/>
            <person name="Kautsar S.A."/>
            <person name="Yang D."/>
            <person name="Bader C.D."/>
            <person name="Teijaro C.N."/>
            <person name="Fluegel L."/>
            <person name="Davis C.M."/>
            <person name="Simpson J.R."/>
            <person name="Lauterbach L."/>
            <person name="Steele A.D."/>
            <person name="Gui C."/>
            <person name="Meng S."/>
            <person name="Li G."/>
            <person name="Viehrig K."/>
            <person name="Ye F."/>
            <person name="Su P."/>
            <person name="Kiefer A.F."/>
            <person name="Nichols A."/>
            <person name="Cepeda A.J."/>
            <person name="Yan W."/>
            <person name="Fan B."/>
            <person name="Jiang Y."/>
            <person name="Adhikari A."/>
            <person name="Zheng C.-J."/>
            <person name="Schuster L."/>
            <person name="Cowan T.M."/>
            <person name="Smanski M.J."/>
            <person name="Chevrette M.G."/>
            <person name="De Carvalho L.P.S."/>
            <person name="Shen B."/>
        </authorList>
    </citation>
    <scope>NUCLEOTIDE SEQUENCE [LARGE SCALE GENOMIC DNA]</scope>
    <source>
        <strain evidence="3 4">NPDC020327</strain>
    </source>
</reference>
<dbReference type="PANTHER" id="PTHR10587">
    <property type="entry name" value="GLYCOSYL TRANSFERASE-RELATED"/>
    <property type="match status" value="1"/>
</dbReference>
<dbReference type="InterPro" id="IPR050248">
    <property type="entry name" value="Polysacc_deacetylase_ArnD"/>
</dbReference>
<feature type="region of interest" description="Disordered" evidence="1">
    <location>
        <begin position="23"/>
        <end position="76"/>
    </location>
</feature>
<evidence type="ECO:0000259" key="2">
    <source>
        <dbReference type="PROSITE" id="PS51677"/>
    </source>
</evidence>
<protein>
    <submittedName>
        <fullName evidence="3">Polysaccharide deacetylase family protein</fullName>
    </submittedName>
</protein>
<proteinExistence type="predicted"/>
<sequence>MLQLLTLSLAACGTETAAHRVAVPGPSSAAPDKAVHAQAPGEAGPGRGGARAEPRAEAEGRAEAAPRLPLTAGRTTVFEHGVRDRADKTVALTFDADMTPGQARRAAGGERFDNPPLVDSLRRLKVPATVFMTGRWAEEYPDQAVLLDRDPLFEVANHSYSHGAFTTPCYGLPPVAPGAMVRDIDRGFAALRRAGVSPVPYFRFPGGCFDERTLRAVTPAKVTAVHWDVVSGDAFAKDADRVAEQVLGQVRPGSVVVMHLTLSAAPATDAAVRRIVPELRNRGYRFVRVSELIAKTPGAVH</sequence>
<accession>A0ABW7UN05</accession>
<dbReference type="Proteomes" id="UP001611548">
    <property type="component" value="Unassembled WGS sequence"/>
</dbReference>
<dbReference type="SUPFAM" id="SSF88713">
    <property type="entry name" value="Glycoside hydrolase/deacetylase"/>
    <property type="match status" value="1"/>
</dbReference>
<evidence type="ECO:0000256" key="1">
    <source>
        <dbReference type="SAM" id="MobiDB-lite"/>
    </source>
</evidence>
<dbReference type="RefSeq" id="WP_398718035.1">
    <property type="nucleotide sequence ID" value="NZ_JBIRWE010000001.1"/>
</dbReference>
<comment type="caution">
    <text evidence="3">The sequence shown here is derived from an EMBL/GenBank/DDBJ whole genome shotgun (WGS) entry which is preliminary data.</text>
</comment>
<feature type="compositionally biased region" description="Basic and acidic residues" evidence="1">
    <location>
        <begin position="50"/>
        <end position="64"/>
    </location>
</feature>